<proteinExistence type="inferred from homology"/>
<dbReference type="HOGENOM" id="CLU_034547_2_0_7"/>
<dbReference type="STRING" id="760142.Hipma_0801"/>
<keyword evidence="6 11" id="KW-0288">FMN</keyword>
<dbReference type="InParanoid" id="F2LVI7"/>
<dbReference type="EMBL" id="CP002606">
    <property type="protein sequence ID" value="AEA33771.1"/>
    <property type="molecule type" value="Genomic_DNA"/>
</dbReference>
<dbReference type="InterPro" id="IPR000453">
    <property type="entry name" value="Chorismate_synth"/>
</dbReference>
<organism evidence="13 14">
    <name type="scientific">Hippea maritima (strain ATCC 700847 / DSM 10411 / MH2)</name>
    <dbReference type="NCBI Taxonomy" id="760142"/>
    <lineage>
        <taxon>Bacteria</taxon>
        <taxon>Pseudomonadati</taxon>
        <taxon>Campylobacterota</taxon>
        <taxon>Desulfurellia</taxon>
        <taxon>Desulfurellales</taxon>
        <taxon>Hippeaceae</taxon>
        <taxon>Hippea</taxon>
    </lineage>
</organism>
<dbReference type="EC" id="4.2.3.5" evidence="3 11"/>
<keyword evidence="8 11" id="KW-0521">NADP</keyword>
<dbReference type="eggNOG" id="COG0082">
    <property type="taxonomic scope" value="Bacteria"/>
</dbReference>
<dbReference type="KEGG" id="hmr:Hipma_0801"/>
<keyword evidence="7 11" id="KW-0274">FAD</keyword>
<comment type="pathway">
    <text evidence="1 11 12">Metabolic intermediate biosynthesis; chorismate biosynthesis; chorismate from D-erythrose 4-phosphate and phosphoenolpyruvate: step 7/7.</text>
</comment>
<dbReference type="InterPro" id="IPR020541">
    <property type="entry name" value="Chorismate_synthase_CS"/>
</dbReference>
<dbReference type="Pfam" id="PF01264">
    <property type="entry name" value="Chorismate_synt"/>
    <property type="match status" value="1"/>
</dbReference>
<dbReference type="AlphaFoldDB" id="F2LVI7"/>
<dbReference type="FunCoup" id="F2LVI7">
    <property type="interactions" value="389"/>
</dbReference>
<evidence type="ECO:0000256" key="2">
    <source>
        <dbReference type="ARBA" id="ARBA00008014"/>
    </source>
</evidence>
<feature type="binding site" evidence="11">
    <location>
        <begin position="128"/>
        <end position="130"/>
    </location>
    <ligand>
        <name>FMN</name>
        <dbReference type="ChEBI" id="CHEBI:58210"/>
    </ligand>
</feature>
<keyword evidence="9 11" id="KW-0057">Aromatic amino acid biosynthesis</keyword>
<evidence type="ECO:0000256" key="11">
    <source>
        <dbReference type="HAMAP-Rule" id="MF_00300"/>
    </source>
</evidence>
<reference evidence="14" key="2">
    <citation type="submission" date="2011-03" db="EMBL/GenBank/DDBJ databases">
        <title>The complete genome of Hippea maritima DSM 10411.</title>
        <authorList>
            <consortium name="US DOE Joint Genome Institute (JGI-PGF)"/>
            <person name="Lucas S."/>
            <person name="Copeland A."/>
            <person name="Lapidus A."/>
            <person name="Bruce D."/>
            <person name="Goodwin L."/>
            <person name="Pitluck S."/>
            <person name="Peters L."/>
            <person name="Kyrpides N."/>
            <person name="Mavromatis K."/>
            <person name="Pagani I."/>
            <person name="Ivanova N."/>
            <person name="Mikhailova N."/>
            <person name="Lu M."/>
            <person name="Detter J.C."/>
            <person name="Tapia R."/>
            <person name="Han C."/>
            <person name="Land M."/>
            <person name="Hauser L."/>
            <person name="Markowitz V."/>
            <person name="Cheng J.-F."/>
            <person name="Hugenholtz P."/>
            <person name="Woyke T."/>
            <person name="Wu D."/>
            <person name="Spring S."/>
            <person name="Schroeder M."/>
            <person name="Brambilla E."/>
            <person name="Klenk H.-P."/>
            <person name="Eisen J.A."/>
        </authorList>
    </citation>
    <scope>NUCLEOTIDE SEQUENCE [LARGE SCALE GENOMIC DNA]</scope>
    <source>
        <strain evidence="14">ATCC 700847 / DSM 10411 / MH2</strain>
    </source>
</reference>
<evidence type="ECO:0000313" key="13">
    <source>
        <dbReference type="EMBL" id="AEA33771.1"/>
    </source>
</evidence>
<keyword evidence="5 11" id="KW-0285">Flavoprotein</keyword>
<evidence type="ECO:0000256" key="12">
    <source>
        <dbReference type="RuleBase" id="RU000605"/>
    </source>
</evidence>
<dbReference type="GO" id="GO:0008652">
    <property type="term" value="P:amino acid biosynthetic process"/>
    <property type="evidence" value="ECO:0007669"/>
    <property type="project" value="UniProtKB-KW"/>
</dbReference>
<comment type="cofactor">
    <cofactor evidence="11 12">
        <name>FMNH2</name>
        <dbReference type="ChEBI" id="CHEBI:57618"/>
    </cofactor>
    <text evidence="11 12">Reduced FMN (FMNH(2)).</text>
</comment>
<evidence type="ECO:0000256" key="7">
    <source>
        <dbReference type="ARBA" id="ARBA00022827"/>
    </source>
</evidence>
<evidence type="ECO:0000313" key="14">
    <source>
        <dbReference type="Proteomes" id="UP000008139"/>
    </source>
</evidence>
<evidence type="ECO:0000256" key="6">
    <source>
        <dbReference type="ARBA" id="ARBA00022643"/>
    </source>
</evidence>
<dbReference type="PROSITE" id="PS00787">
    <property type="entry name" value="CHORISMATE_SYNTHASE_1"/>
    <property type="match status" value="1"/>
</dbReference>
<feature type="binding site" evidence="11">
    <location>
        <begin position="307"/>
        <end position="311"/>
    </location>
    <ligand>
        <name>FMN</name>
        <dbReference type="ChEBI" id="CHEBI:58210"/>
    </ligand>
</feature>
<dbReference type="NCBIfam" id="NF003793">
    <property type="entry name" value="PRK05382.1"/>
    <property type="match status" value="1"/>
</dbReference>
<dbReference type="CDD" id="cd07304">
    <property type="entry name" value="Chorismate_synthase"/>
    <property type="match status" value="1"/>
</dbReference>
<feature type="binding site" evidence="11">
    <location>
        <position position="333"/>
    </location>
    <ligand>
        <name>FMN</name>
        <dbReference type="ChEBI" id="CHEBI:58210"/>
    </ligand>
</feature>
<keyword evidence="10 11" id="KW-0456">Lyase</keyword>
<dbReference type="PIRSF" id="PIRSF001456">
    <property type="entry name" value="Chorismate_synth"/>
    <property type="match status" value="1"/>
</dbReference>
<dbReference type="GO" id="GO:0010181">
    <property type="term" value="F:FMN binding"/>
    <property type="evidence" value="ECO:0007669"/>
    <property type="project" value="TreeGrafter"/>
</dbReference>
<evidence type="ECO:0000256" key="5">
    <source>
        <dbReference type="ARBA" id="ARBA00022630"/>
    </source>
</evidence>
<dbReference type="PANTHER" id="PTHR21085">
    <property type="entry name" value="CHORISMATE SYNTHASE"/>
    <property type="match status" value="1"/>
</dbReference>
<name>F2LVI7_HIPMA</name>
<dbReference type="GO" id="GO:0004107">
    <property type="term" value="F:chorismate synthase activity"/>
    <property type="evidence" value="ECO:0007669"/>
    <property type="project" value="UniProtKB-UniRule"/>
</dbReference>
<dbReference type="GO" id="GO:0009423">
    <property type="term" value="P:chorismate biosynthetic process"/>
    <property type="evidence" value="ECO:0007669"/>
    <property type="project" value="UniProtKB-UniRule"/>
</dbReference>
<dbReference type="Proteomes" id="UP000008139">
    <property type="component" value="Chromosome"/>
</dbReference>
<feature type="binding site" evidence="11">
    <location>
        <position position="46"/>
    </location>
    <ligand>
        <name>NADP(+)</name>
        <dbReference type="ChEBI" id="CHEBI:58349"/>
    </ligand>
</feature>
<feature type="binding site" evidence="11">
    <location>
        <begin position="248"/>
        <end position="249"/>
    </location>
    <ligand>
        <name>FMN</name>
        <dbReference type="ChEBI" id="CHEBI:58210"/>
    </ligand>
</feature>
<reference evidence="13 14" key="1">
    <citation type="journal article" date="2011" name="Stand. Genomic Sci.">
        <title>Complete genome sequence of the thermophilic sulfur-reducer Hippea maritima type strain (MH(2)).</title>
        <authorList>
            <person name="Huntemann M."/>
            <person name="Lu M."/>
            <person name="Nolan M."/>
            <person name="Lapidus A."/>
            <person name="Lucas S."/>
            <person name="Hammon N."/>
            <person name="Deshpande S."/>
            <person name="Cheng J.F."/>
            <person name="Tapia R."/>
            <person name="Han C."/>
            <person name="Goodwin L."/>
            <person name="Pitluck S."/>
            <person name="Liolios K."/>
            <person name="Pagani I."/>
            <person name="Ivanova N."/>
            <person name="Ovchinikova G."/>
            <person name="Pati A."/>
            <person name="Chen A."/>
            <person name="Palaniappan K."/>
            <person name="Land M."/>
            <person name="Hauser L."/>
            <person name="Jeffries C.D."/>
            <person name="Detter J.C."/>
            <person name="Brambilla E.M."/>
            <person name="Rohde M."/>
            <person name="Spring S."/>
            <person name="Goker M."/>
            <person name="Woyke T."/>
            <person name="Bristow J."/>
            <person name="Eisen J.A."/>
            <person name="Markowitz V."/>
            <person name="Hugenholtz P."/>
            <person name="Kyrpides N.C."/>
            <person name="Klenk H.P."/>
            <person name="Mavromatis K."/>
        </authorList>
    </citation>
    <scope>NUCLEOTIDE SEQUENCE [LARGE SCALE GENOMIC DNA]</scope>
    <source>
        <strain evidence="14">ATCC 700847 / DSM 10411 / MH2</strain>
    </source>
</reference>
<dbReference type="Gene3D" id="3.60.150.10">
    <property type="entry name" value="Chorismate synthase AroC"/>
    <property type="match status" value="1"/>
</dbReference>
<keyword evidence="4 11" id="KW-0028">Amino-acid biosynthesis</keyword>
<dbReference type="InterPro" id="IPR035904">
    <property type="entry name" value="Chorismate_synth_AroC_sf"/>
</dbReference>
<dbReference type="NCBIfam" id="TIGR00033">
    <property type="entry name" value="aroC"/>
    <property type="match status" value="1"/>
</dbReference>
<dbReference type="GO" id="GO:0009073">
    <property type="term" value="P:aromatic amino acid family biosynthetic process"/>
    <property type="evidence" value="ECO:0007669"/>
    <property type="project" value="UniProtKB-KW"/>
</dbReference>
<dbReference type="FunFam" id="3.60.150.10:FF:000002">
    <property type="entry name" value="Chorismate synthase"/>
    <property type="match status" value="1"/>
</dbReference>
<evidence type="ECO:0000256" key="9">
    <source>
        <dbReference type="ARBA" id="ARBA00023141"/>
    </source>
</evidence>
<dbReference type="PANTHER" id="PTHR21085:SF0">
    <property type="entry name" value="CHORISMATE SYNTHASE"/>
    <property type="match status" value="1"/>
</dbReference>
<dbReference type="UniPathway" id="UPA00053">
    <property type="reaction ID" value="UER00090"/>
</dbReference>
<comment type="catalytic activity">
    <reaction evidence="11 12">
        <text>5-O-(1-carboxyvinyl)-3-phosphoshikimate = chorismate + phosphate</text>
        <dbReference type="Rhea" id="RHEA:21020"/>
        <dbReference type="ChEBI" id="CHEBI:29748"/>
        <dbReference type="ChEBI" id="CHEBI:43474"/>
        <dbReference type="ChEBI" id="CHEBI:57701"/>
        <dbReference type="EC" id="4.2.3.5"/>
    </reaction>
</comment>
<keyword evidence="14" id="KW-1185">Reference proteome</keyword>
<dbReference type="GO" id="GO:0005829">
    <property type="term" value="C:cytosol"/>
    <property type="evidence" value="ECO:0007669"/>
    <property type="project" value="TreeGrafter"/>
</dbReference>
<comment type="function">
    <text evidence="11">Catalyzes the anti-1,4-elimination of the C-3 phosphate and the C-6 proR hydrogen from 5-enolpyruvylshikimate-3-phosphate (EPSP) to yield chorismate, which is the branch point compound that serves as the starting substrate for the three terminal pathways of aromatic amino acid biosynthesis. This reaction introduces a second double bond into the aromatic ring system.</text>
</comment>
<evidence type="ECO:0000256" key="8">
    <source>
        <dbReference type="ARBA" id="ARBA00022857"/>
    </source>
</evidence>
<evidence type="ECO:0000256" key="3">
    <source>
        <dbReference type="ARBA" id="ARBA00013036"/>
    </source>
</evidence>
<comment type="similarity">
    <text evidence="2 11 12">Belongs to the chorismate synthase family.</text>
</comment>
<evidence type="ECO:0000256" key="1">
    <source>
        <dbReference type="ARBA" id="ARBA00005044"/>
    </source>
</evidence>
<sequence>MIRFLDGGESHGKALVAIIEGFPAGFEIDDNFINKQLLLRQSGYGRGGRQKIEKDKVEFISGVRFKQTIGSPITMVIYNRDFENWKEIMSPMGKLIYNKRVSRPRPGHADLTGYIKYDRSDMRDVLERSSARETAIRVAAGALCEAALKEFGVDMFAFVKSIGSVKLKNIMYDDENIVEKIEKSPVFCPDEKTSDLMIAEIEKAKAEGDSVGGSIEVVARGVVAGLGSYSFYDRRLDARLAFSVMGIQAVKAVEIGDGFENAFKFGSEVHDEIEYINGRYKRLSNRAGGIEGGMSNGEDIIVRAYMKPIPTLKKGLKSVDVDTHKEELSAFERSDVCAVPALSIVAKAAVAFELLNAYIEKFGGDTMEEIKERVEAYKTYLRRK</sequence>
<dbReference type="HAMAP" id="MF_00300">
    <property type="entry name" value="Chorismate_synth"/>
    <property type="match status" value="1"/>
</dbReference>
<protein>
    <recommendedName>
        <fullName evidence="3 11">Chorismate synthase</fullName>
        <shortName evidence="11">CS</shortName>
        <ecNumber evidence="3 11">4.2.3.5</ecNumber>
    </recommendedName>
    <alternativeName>
        <fullName evidence="11">5-enolpyruvylshikimate-3-phosphate phospholyase</fullName>
    </alternativeName>
</protein>
<accession>F2LVI7</accession>
<feature type="binding site" evidence="11">
    <location>
        <position position="292"/>
    </location>
    <ligand>
        <name>FMN</name>
        <dbReference type="ChEBI" id="CHEBI:58210"/>
    </ligand>
</feature>
<feature type="binding site" evidence="11">
    <location>
        <position position="40"/>
    </location>
    <ligand>
        <name>NADP(+)</name>
        <dbReference type="ChEBI" id="CHEBI:58349"/>
    </ligand>
</feature>
<gene>
    <name evidence="11" type="primary">aroC</name>
    <name evidence="13" type="ordered locus">Hipma_0801</name>
</gene>
<comment type="subunit">
    <text evidence="11">Homotetramer.</text>
</comment>
<dbReference type="SUPFAM" id="SSF103263">
    <property type="entry name" value="Chorismate synthase, AroC"/>
    <property type="match status" value="1"/>
</dbReference>
<dbReference type="PROSITE" id="PS00788">
    <property type="entry name" value="CHORISMATE_SYNTHASE_2"/>
    <property type="match status" value="1"/>
</dbReference>
<evidence type="ECO:0000256" key="10">
    <source>
        <dbReference type="ARBA" id="ARBA00023239"/>
    </source>
</evidence>
<evidence type="ECO:0000256" key="4">
    <source>
        <dbReference type="ARBA" id="ARBA00022605"/>
    </source>
</evidence>